<accession>A0AAN6GM21</accession>
<name>A0AAN6GM21_9BASI</name>
<dbReference type="SUPFAM" id="SSF55895">
    <property type="entry name" value="Ribonuclease Rh-like"/>
    <property type="match status" value="1"/>
</dbReference>
<dbReference type="InterPro" id="IPR033697">
    <property type="entry name" value="Ribonuclease_T2_eukaryotic"/>
</dbReference>
<evidence type="ECO:0000256" key="1">
    <source>
        <dbReference type="ARBA" id="ARBA00007469"/>
    </source>
</evidence>
<proteinExistence type="inferred from homology"/>
<reference evidence="6" key="1">
    <citation type="journal article" date="2023" name="PhytoFront">
        <title>Draft Genome Resources of Seven Strains of Tilletia horrida, Causal Agent of Kernel Smut of Rice.</title>
        <authorList>
            <person name="Khanal S."/>
            <person name="Antony Babu S."/>
            <person name="Zhou X.G."/>
        </authorList>
    </citation>
    <scope>NUCLEOTIDE SEQUENCE</scope>
    <source>
        <strain evidence="6">TX3</strain>
    </source>
</reference>
<dbReference type="PANTHER" id="PTHR11240:SF22">
    <property type="entry name" value="RIBONUCLEASE T2"/>
    <property type="match status" value="1"/>
</dbReference>
<dbReference type="Proteomes" id="UP001176521">
    <property type="component" value="Unassembled WGS sequence"/>
</dbReference>
<dbReference type="GO" id="GO:0005576">
    <property type="term" value="C:extracellular region"/>
    <property type="evidence" value="ECO:0007669"/>
    <property type="project" value="TreeGrafter"/>
</dbReference>
<keyword evidence="5" id="KW-0732">Signal</keyword>
<organism evidence="6 7">
    <name type="scientific">Tilletia horrida</name>
    <dbReference type="NCBI Taxonomy" id="155126"/>
    <lineage>
        <taxon>Eukaryota</taxon>
        <taxon>Fungi</taxon>
        <taxon>Dikarya</taxon>
        <taxon>Basidiomycota</taxon>
        <taxon>Ustilaginomycotina</taxon>
        <taxon>Exobasidiomycetes</taxon>
        <taxon>Tilletiales</taxon>
        <taxon>Tilletiaceae</taxon>
        <taxon>Tilletia</taxon>
    </lineage>
</organism>
<feature type="active site" evidence="3">
    <location>
        <position position="174"/>
    </location>
</feature>
<keyword evidence="2" id="KW-1015">Disulfide bond</keyword>
<dbReference type="Pfam" id="PF00445">
    <property type="entry name" value="Ribonuclease_T2"/>
    <property type="match status" value="1"/>
</dbReference>
<evidence type="ECO:0000256" key="5">
    <source>
        <dbReference type="SAM" id="SignalP"/>
    </source>
</evidence>
<dbReference type="EMBL" id="JAPDMQ010000008">
    <property type="protein sequence ID" value="KAK0540743.1"/>
    <property type="molecule type" value="Genomic_DNA"/>
</dbReference>
<dbReference type="GO" id="GO:0006401">
    <property type="term" value="P:RNA catabolic process"/>
    <property type="evidence" value="ECO:0007669"/>
    <property type="project" value="TreeGrafter"/>
</dbReference>
<evidence type="ECO:0000256" key="4">
    <source>
        <dbReference type="RuleBase" id="RU004328"/>
    </source>
</evidence>
<dbReference type="GO" id="GO:0003723">
    <property type="term" value="F:RNA binding"/>
    <property type="evidence" value="ECO:0007669"/>
    <property type="project" value="InterPro"/>
</dbReference>
<dbReference type="InterPro" id="IPR036430">
    <property type="entry name" value="RNase_T2-like_sf"/>
</dbReference>
<feature type="chain" id="PRO_5042893942" evidence="5">
    <location>
        <begin position="18"/>
        <end position="306"/>
    </location>
</feature>
<evidence type="ECO:0000313" key="6">
    <source>
        <dbReference type="EMBL" id="KAK0540743.1"/>
    </source>
</evidence>
<protein>
    <submittedName>
        <fullName evidence="6">Uncharacterized protein</fullName>
    </submittedName>
</protein>
<feature type="active site" evidence="3">
    <location>
        <position position="107"/>
    </location>
</feature>
<comment type="caution">
    <text evidence="6">The sequence shown here is derived from an EMBL/GenBank/DDBJ whole genome shotgun (WGS) entry which is preliminary data.</text>
</comment>
<dbReference type="InterPro" id="IPR001568">
    <property type="entry name" value="RNase_T2-like"/>
</dbReference>
<feature type="signal peptide" evidence="5">
    <location>
        <begin position="1"/>
        <end position="17"/>
    </location>
</feature>
<dbReference type="PANTHER" id="PTHR11240">
    <property type="entry name" value="RIBONUCLEASE T2"/>
    <property type="match status" value="1"/>
</dbReference>
<sequence length="306" mass="32777">MFFKAASLLAAASLVSAGSAPSAPNSPSPADAKSLTNNFPILSCTLATTQESCHSAYAIAPNSSASCCYQAALVPGGKESGLVLQTQFYDTAATSVNPGPANSTTVHGLWPDYCDGTYPAFCTADTGIPSYNGSQIRDVVAKYDPKLLSFMDSTWTDYQDADPSSFWAHEQNKHGTCFSTLRPACQFPRPHITRDDAVILGYFRETVRRFRQLPTLTWLAQAGIVQSDAVLYNLTDVQAVLKKASGGLPYVGCAKGTNRLSEFWYYSFVNGPLIGAVYHPTDATFNSTCPPQVSLPVKYNATSASA</sequence>
<comment type="similarity">
    <text evidence="1 4">Belongs to the RNase T2 family.</text>
</comment>
<feature type="active site" evidence="3">
    <location>
        <position position="170"/>
    </location>
</feature>
<dbReference type="AlphaFoldDB" id="A0AAN6GM21"/>
<evidence type="ECO:0000313" key="7">
    <source>
        <dbReference type="Proteomes" id="UP001176521"/>
    </source>
</evidence>
<dbReference type="GO" id="GO:0033897">
    <property type="term" value="F:ribonuclease T2 activity"/>
    <property type="evidence" value="ECO:0007669"/>
    <property type="project" value="InterPro"/>
</dbReference>
<dbReference type="Gene3D" id="3.90.730.10">
    <property type="entry name" value="Ribonuclease T2-like"/>
    <property type="match status" value="1"/>
</dbReference>
<keyword evidence="7" id="KW-1185">Reference proteome</keyword>
<evidence type="ECO:0000256" key="3">
    <source>
        <dbReference type="PIRSR" id="PIRSR633697-1"/>
    </source>
</evidence>
<dbReference type="CDD" id="cd01061">
    <property type="entry name" value="RNase_T2_euk"/>
    <property type="match status" value="1"/>
</dbReference>
<evidence type="ECO:0000256" key="2">
    <source>
        <dbReference type="ARBA" id="ARBA00023157"/>
    </source>
</evidence>
<gene>
    <name evidence="6" type="ORF">OC842_000311</name>
</gene>